<protein>
    <submittedName>
        <fullName evidence="9">PTS system mannose-specific IIB component</fullName>
    </submittedName>
</protein>
<evidence type="ECO:0000256" key="6">
    <source>
        <dbReference type="ARBA" id="ARBA00022683"/>
    </source>
</evidence>
<sequence>MKNVVLARIDDRLLHGQVVVSWIPFIKANEVVIVDNEYAEDEFMWELIKHAAPENIKVNLFDVAGAADYLKGSDDGSRILILSRCVENINELINQDVDIKCVNVGGLGNVKGRERYLNSIHLSSQEIEILKSISKKNIAVEIKMLPNDKTVSVE</sequence>
<dbReference type="GO" id="GO:0009401">
    <property type="term" value="P:phosphoenolpyruvate-dependent sugar phosphotransferase system"/>
    <property type="evidence" value="ECO:0007669"/>
    <property type="project" value="UniProtKB-KW"/>
</dbReference>
<keyword evidence="7" id="KW-0418">Kinase</keyword>
<comment type="subcellular location">
    <subcellularLocation>
        <location evidence="1">Cytoplasm</location>
    </subcellularLocation>
</comment>
<evidence type="ECO:0000256" key="5">
    <source>
        <dbReference type="ARBA" id="ARBA00022679"/>
    </source>
</evidence>
<dbReference type="EMBL" id="VLKH01000005">
    <property type="protein sequence ID" value="TWH79834.1"/>
    <property type="molecule type" value="Genomic_DNA"/>
</dbReference>
<evidence type="ECO:0000313" key="9">
    <source>
        <dbReference type="EMBL" id="TWH79834.1"/>
    </source>
</evidence>
<feature type="domain" description="PTS EIIB type-4" evidence="8">
    <location>
        <begin position="1"/>
        <end position="154"/>
    </location>
</feature>
<name>A0A562JAA6_9FIRM</name>
<keyword evidence="2" id="KW-0813">Transport</keyword>
<keyword evidence="10" id="KW-1185">Reference proteome</keyword>
<dbReference type="Proteomes" id="UP000315343">
    <property type="component" value="Unassembled WGS sequence"/>
</dbReference>
<keyword evidence="6" id="KW-0598">Phosphotransferase system</keyword>
<gene>
    <name evidence="9" type="ORF">LY60_02153</name>
</gene>
<evidence type="ECO:0000256" key="1">
    <source>
        <dbReference type="ARBA" id="ARBA00004496"/>
    </source>
</evidence>
<evidence type="ECO:0000256" key="7">
    <source>
        <dbReference type="ARBA" id="ARBA00022777"/>
    </source>
</evidence>
<reference evidence="9 10" key="1">
    <citation type="submission" date="2019-07" db="EMBL/GenBank/DDBJ databases">
        <title>Genomic Encyclopedia of Type Strains, Phase I: the one thousand microbial genomes (KMG-I) project.</title>
        <authorList>
            <person name="Kyrpides N."/>
        </authorList>
    </citation>
    <scope>NUCLEOTIDE SEQUENCE [LARGE SCALE GENOMIC DNA]</scope>
    <source>
        <strain evidence="9 10">DSM 13558</strain>
    </source>
</reference>
<keyword evidence="4" id="KW-0762">Sugar transport</keyword>
<evidence type="ECO:0000256" key="4">
    <source>
        <dbReference type="ARBA" id="ARBA00022597"/>
    </source>
</evidence>
<dbReference type="GO" id="GO:0005737">
    <property type="term" value="C:cytoplasm"/>
    <property type="evidence" value="ECO:0007669"/>
    <property type="project" value="UniProtKB-SubCell"/>
</dbReference>
<organism evidence="9 10">
    <name type="scientific">Sedimentibacter saalensis</name>
    <dbReference type="NCBI Taxonomy" id="130788"/>
    <lineage>
        <taxon>Bacteria</taxon>
        <taxon>Bacillati</taxon>
        <taxon>Bacillota</taxon>
        <taxon>Tissierellia</taxon>
        <taxon>Sedimentibacter</taxon>
    </lineage>
</organism>
<accession>A0A562JAA6</accession>
<dbReference type="Pfam" id="PF03830">
    <property type="entry name" value="PTSIIB_sorb"/>
    <property type="match status" value="1"/>
</dbReference>
<evidence type="ECO:0000313" key="10">
    <source>
        <dbReference type="Proteomes" id="UP000315343"/>
    </source>
</evidence>
<dbReference type="Gene3D" id="3.40.35.10">
    <property type="entry name" value="Phosphotransferase system, sorbose subfamily IIB component"/>
    <property type="match status" value="1"/>
</dbReference>
<dbReference type="AlphaFoldDB" id="A0A562JAA6"/>
<dbReference type="PROSITE" id="PS51101">
    <property type="entry name" value="PTS_EIIB_TYPE_4"/>
    <property type="match status" value="1"/>
</dbReference>
<dbReference type="GO" id="GO:0016301">
    <property type="term" value="F:kinase activity"/>
    <property type="evidence" value="ECO:0007669"/>
    <property type="project" value="UniProtKB-KW"/>
</dbReference>
<keyword evidence="5" id="KW-0808">Transferase</keyword>
<comment type="caution">
    <text evidence="9">The sequence shown here is derived from an EMBL/GenBank/DDBJ whole genome shotgun (WGS) entry which is preliminary data.</text>
</comment>
<keyword evidence="3" id="KW-0963">Cytoplasm</keyword>
<evidence type="ECO:0000256" key="2">
    <source>
        <dbReference type="ARBA" id="ARBA00022448"/>
    </source>
</evidence>
<dbReference type="GO" id="GO:0008982">
    <property type="term" value="F:protein-N(PI)-phosphohistidine-sugar phosphotransferase activity"/>
    <property type="evidence" value="ECO:0007669"/>
    <property type="project" value="InterPro"/>
</dbReference>
<proteinExistence type="predicted"/>
<evidence type="ECO:0000259" key="8">
    <source>
        <dbReference type="PROSITE" id="PS51101"/>
    </source>
</evidence>
<evidence type="ECO:0000256" key="3">
    <source>
        <dbReference type="ARBA" id="ARBA00022490"/>
    </source>
</evidence>
<dbReference type="InterPro" id="IPR004720">
    <property type="entry name" value="PTS_IIB_sorbose-sp"/>
</dbReference>
<dbReference type="SUPFAM" id="SSF52728">
    <property type="entry name" value="PTS IIb component"/>
    <property type="match status" value="1"/>
</dbReference>
<dbReference type="RefSeq" id="WP_170226176.1">
    <property type="nucleotide sequence ID" value="NZ_DAMBUX010000001.1"/>
</dbReference>
<dbReference type="InterPro" id="IPR036667">
    <property type="entry name" value="PTS_IIB_sorbose-sp_sf"/>
</dbReference>